<accession>A0A8S0ZBL6</accession>
<dbReference type="Proteomes" id="UP000494256">
    <property type="component" value="Unassembled WGS sequence"/>
</dbReference>
<evidence type="ECO:0000313" key="1">
    <source>
        <dbReference type="EMBL" id="CAB3229731.1"/>
    </source>
</evidence>
<name>A0A8S0ZBL6_ARCPL</name>
<sequence length="176" mass="20118">MTKMNGVNLPDMTNRDLIVDDIFSQNFNTKRKRVQIEYDTNKKSNTSDSELIKFGNNNNVIDKIESPQNPKRKSKIFDNYDIDKIVQSNMIIGKESDKTMRQCSNDINYKSNGHLNSNINDVLPMDDGNEYALKNGGNMESEGDDKMLNNNEGDYNMNRNDDHGIDVSIVTKDILK</sequence>
<comment type="caution">
    <text evidence="1">The sequence shown here is derived from an EMBL/GenBank/DDBJ whole genome shotgun (WGS) entry which is preliminary data.</text>
</comment>
<dbReference type="OrthoDB" id="10049706at2759"/>
<proteinExistence type="predicted"/>
<evidence type="ECO:0000313" key="2">
    <source>
        <dbReference type="Proteomes" id="UP000494256"/>
    </source>
</evidence>
<reference evidence="1 2" key="1">
    <citation type="submission" date="2020-04" db="EMBL/GenBank/DDBJ databases">
        <authorList>
            <person name="Wallbank WR R."/>
            <person name="Pardo Diaz C."/>
            <person name="Kozak K."/>
            <person name="Martin S."/>
            <person name="Jiggins C."/>
            <person name="Moest M."/>
            <person name="Warren A I."/>
            <person name="Byers J.R.P. K."/>
            <person name="Montejo-Kovacevich G."/>
            <person name="Yen C E."/>
        </authorList>
    </citation>
    <scope>NUCLEOTIDE SEQUENCE [LARGE SCALE GENOMIC DNA]</scope>
</reference>
<dbReference type="AlphaFoldDB" id="A0A8S0ZBL6"/>
<gene>
    <name evidence="1" type="ORF">APLA_LOCUS4297</name>
</gene>
<protein>
    <submittedName>
        <fullName evidence="1">Uncharacterized protein</fullName>
    </submittedName>
</protein>
<organism evidence="1 2">
    <name type="scientific">Arctia plantaginis</name>
    <name type="common">Wood tiger moth</name>
    <name type="synonym">Phalaena plantaginis</name>
    <dbReference type="NCBI Taxonomy" id="874455"/>
    <lineage>
        <taxon>Eukaryota</taxon>
        <taxon>Metazoa</taxon>
        <taxon>Ecdysozoa</taxon>
        <taxon>Arthropoda</taxon>
        <taxon>Hexapoda</taxon>
        <taxon>Insecta</taxon>
        <taxon>Pterygota</taxon>
        <taxon>Neoptera</taxon>
        <taxon>Endopterygota</taxon>
        <taxon>Lepidoptera</taxon>
        <taxon>Glossata</taxon>
        <taxon>Ditrysia</taxon>
        <taxon>Noctuoidea</taxon>
        <taxon>Erebidae</taxon>
        <taxon>Arctiinae</taxon>
        <taxon>Arctia</taxon>
    </lineage>
</organism>
<dbReference type="EMBL" id="CADEBD010000286">
    <property type="protein sequence ID" value="CAB3229731.1"/>
    <property type="molecule type" value="Genomic_DNA"/>
</dbReference>